<comment type="pathway">
    <text evidence="1 9">Amino-acid biosynthesis; L-lysine biosynthesis via DAP pathway; (S)-tetrahydrodipicolinate from L-aspartate: step 1/4.</text>
</comment>
<evidence type="ECO:0000313" key="12">
    <source>
        <dbReference type="Proteomes" id="UP001244443"/>
    </source>
</evidence>
<dbReference type="InterPro" id="IPR001048">
    <property type="entry name" value="Asp/Glu/Uridylate_kinase"/>
</dbReference>
<dbReference type="SUPFAM" id="SSF55021">
    <property type="entry name" value="ACT-like"/>
    <property type="match status" value="1"/>
</dbReference>
<dbReference type="SUPFAM" id="SSF53633">
    <property type="entry name" value="Carbamate kinase-like"/>
    <property type="match status" value="1"/>
</dbReference>
<keyword evidence="3 8" id="KW-0808">Transferase</keyword>
<feature type="domain" description="Aspartate/glutamate/uridylate kinase" evidence="10">
    <location>
        <begin position="28"/>
        <end position="306"/>
    </location>
</feature>
<dbReference type="Pfam" id="PF00696">
    <property type="entry name" value="AA_kinase"/>
    <property type="match status" value="1"/>
</dbReference>
<accession>A0AA49GI61</accession>
<sequence length="450" mass="51445">MQYFFVLPLNYEKIAAYFANPYKNKCMQVFKFGGASIKSADAVRNMVEILKRFPDEKILIVVSAMGKTTNALEEILHLKLKKLSTKATIQKLYEDHANIVNSLFDDHASEPLEFLQSIFEELENSLEKIDINHYDQSYDSIISYGEIISSNLLLKYLELKEFSITKVNAYELVRTDDTFRDASVNWIKTKETISEKVKNEFTNHQLLITQGFLGGTEEGQITTLGREGSDFSAAIFAYSLNAKAVTIWKDVPGILNADPKKIQDAVLYQELSYKEAAEMTYYGASVIHPKTIKPLANAGIPMHVRSFSKADKGGTIIHDCKVIHEIPCIIIKEKQSLISFQLNDFTFITESLIGKIFDTLNKHHIKINMMQNTAISFSICVNDDLHRLDQLMSELKNDFSILYNTGLELITIKNFNESLIDRMTHKKEIYLEQRTRKNYQVVVKSLESRV</sequence>
<comment type="pathway">
    <text evidence="9">Amino-acid biosynthesis; L-methionine biosynthesis via de novo pathway; L-homoserine from L-aspartate: step 1/3.</text>
</comment>
<dbReference type="PANTHER" id="PTHR21499">
    <property type="entry name" value="ASPARTATE KINASE"/>
    <property type="match status" value="1"/>
</dbReference>
<dbReference type="EMBL" id="CP129970">
    <property type="protein sequence ID" value="WKK85891.2"/>
    <property type="molecule type" value="Genomic_DNA"/>
</dbReference>
<reference evidence="11" key="1">
    <citation type="submission" date="2023-08" db="EMBL/GenBank/DDBJ databases">
        <title>Comparative genomics and taxonomic characterization of three novel marine species of genus Marivirga.</title>
        <authorList>
            <person name="Muhammad N."/>
            <person name="Kim S.-G."/>
        </authorList>
    </citation>
    <scope>NUCLEOTIDE SEQUENCE [LARGE SCALE GENOMIC DNA]</scope>
    <source>
        <strain evidence="11">ABR2-2</strain>
    </source>
</reference>
<evidence type="ECO:0000256" key="9">
    <source>
        <dbReference type="RuleBase" id="RU004249"/>
    </source>
</evidence>
<keyword evidence="4" id="KW-0547">Nucleotide-binding</keyword>
<dbReference type="InterPro" id="IPR042199">
    <property type="entry name" value="AsparK_Bifunc_asparK/hSer_DH"/>
</dbReference>
<dbReference type="GO" id="GO:0004072">
    <property type="term" value="F:aspartate kinase activity"/>
    <property type="evidence" value="ECO:0007669"/>
    <property type="project" value="UniProtKB-EC"/>
</dbReference>
<keyword evidence="9" id="KW-0028">Amino-acid biosynthesis</keyword>
<keyword evidence="12" id="KW-1185">Reference proteome</keyword>
<dbReference type="AlphaFoldDB" id="A0AA49GI61"/>
<name>A0AA49GI61_9BACT</name>
<dbReference type="InterPro" id="IPR045865">
    <property type="entry name" value="ACT-like_dom_sf"/>
</dbReference>
<dbReference type="InterPro" id="IPR036393">
    <property type="entry name" value="AceGlu_kinase-like_sf"/>
</dbReference>
<evidence type="ECO:0000256" key="7">
    <source>
        <dbReference type="ARBA" id="ARBA00047872"/>
    </source>
</evidence>
<evidence type="ECO:0000256" key="5">
    <source>
        <dbReference type="ARBA" id="ARBA00022777"/>
    </source>
</evidence>
<keyword evidence="5 8" id="KW-0418">Kinase</keyword>
<protein>
    <recommendedName>
        <fullName evidence="8">Aspartokinase</fullName>
        <ecNumber evidence="8">2.7.2.4</ecNumber>
    </recommendedName>
</protein>
<dbReference type="GO" id="GO:0005829">
    <property type="term" value="C:cytosol"/>
    <property type="evidence" value="ECO:0007669"/>
    <property type="project" value="TreeGrafter"/>
</dbReference>
<keyword evidence="6" id="KW-0067">ATP-binding</keyword>
<dbReference type="GO" id="GO:0009089">
    <property type="term" value="P:lysine biosynthetic process via diaminopimelate"/>
    <property type="evidence" value="ECO:0007669"/>
    <property type="project" value="TreeGrafter"/>
</dbReference>
<evidence type="ECO:0000256" key="6">
    <source>
        <dbReference type="ARBA" id="ARBA00022840"/>
    </source>
</evidence>
<comment type="catalytic activity">
    <reaction evidence="7 8">
        <text>L-aspartate + ATP = 4-phospho-L-aspartate + ADP</text>
        <dbReference type="Rhea" id="RHEA:23776"/>
        <dbReference type="ChEBI" id="CHEBI:29991"/>
        <dbReference type="ChEBI" id="CHEBI:30616"/>
        <dbReference type="ChEBI" id="CHEBI:57535"/>
        <dbReference type="ChEBI" id="CHEBI:456216"/>
        <dbReference type="EC" id="2.7.2.4"/>
    </reaction>
</comment>
<evidence type="ECO:0000256" key="1">
    <source>
        <dbReference type="ARBA" id="ARBA00004766"/>
    </source>
</evidence>
<dbReference type="EC" id="2.7.2.4" evidence="8"/>
<comment type="similarity">
    <text evidence="2 8">Belongs to the aspartokinase family.</text>
</comment>
<dbReference type="Gene3D" id="3.40.1160.10">
    <property type="entry name" value="Acetylglutamate kinase-like"/>
    <property type="match status" value="1"/>
</dbReference>
<dbReference type="InterPro" id="IPR001341">
    <property type="entry name" value="Asp_kinase"/>
</dbReference>
<evidence type="ECO:0000256" key="3">
    <source>
        <dbReference type="ARBA" id="ARBA00022679"/>
    </source>
</evidence>
<evidence type="ECO:0000313" key="11">
    <source>
        <dbReference type="EMBL" id="WKK85891.2"/>
    </source>
</evidence>
<dbReference type="Gene3D" id="1.20.120.1320">
    <property type="entry name" value="Aspartokinase, catalytic domain"/>
    <property type="match status" value="1"/>
</dbReference>
<evidence type="ECO:0000259" key="10">
    <source>
        <dbReference type="Pfam" id="PF00696"/>
    </source>
</evidence>
<organism evidence="11 12">
    <name type="scientific">Marivirga arenosa</name>
    <dbReference type="NCBI Taxonomy" id="3059076"/>
    <lineage>
        <taxon>Bacteria</taxon>
        <taxon>Pseudomonadati</taxon>
        <taxon>Bacteroidota</taxon>
        <taxon>Cytophagia</taxon>
        <taxon>Cytophagales</taxon>
        <taxon>Marivirgaceae</taxon>
        <taxon>Marivirga</taxon>
    </lineage>
</organism>
<proteinExistence type="inferred from homology"/>
<gene>
    <name evidence="11" type="ORF">QYS48_02145</name>
</gene>
<dbReference type="GO" id="GO:0009090">
    <property type="term" value="P:homoserine biosynthetic process"/>
    <property type="evidence" value="ECO:0007669"/>
    <property type="project" value="TreeGrafter"/>
</dbReference>
<dbReference type="RefSeq" id="WP_308355653.1">
    <property type="nucleotide sequence ID" value="NZ_CP129970.2"/>
</dbReference>
<dbReference type="GO" id="GO:0005524">
    <property type="term" value="F:ATP binding"/>
    <property type="evidence" value="ECO:0007669"/>
    <property type="project" value="UniProtKB-KW"/>
</dbReference>
<dbReference type="PANTHER" id="PTHR21499:SF59">
    <property type="entry name" value="ASPARTOKINASE"/>
    <property type="match status" value="1"/>
</dbReference>
<comment type="pathway">
    <text evidence="9">Amino-acid biosynthesis; L-threonine biosynthesis; L-threonine from L-aspartate: step 1/5.</text>
</comment>
<evidence type="ECO:0000256" key="4">
    <source>
        <dbReference type="ARBA" id="ARBA00022741"/>
    </source>
</evidence>
<dbReference type="Proteomes" id="UP001244443">
    <property type="component" value="Chromosome"/>
</dbReference>
<dbReference type="NCBIfam" id="TIGR00657">
    <property type="entry name" value="asp_kinases"/>
    <property type="match status" value="1"/>
</dbReference>
<evidence type="ECO:0000256" key="8">
    <source>
        <dbReference type="RuleBase" id="RU003448"/>
    </source>
</evidence>
<evidence type="ECO:0000256" key="2">
    <source>
        <dbReference type="ARBA" id="ARBA00010122"/>
    </source>
</evidence>